<comment type="caution">
    <text evidence="1">The sequence shown here is derived from an EMBL/GenBank/DDBJ whole genome shotgun (WGS) entry which is preliminary data.</text>
</comment>
<evidence type="ECO:0000313" key="2">
    <source>
        <dbReference type="Proteomes" id="UP001195483"/>
    </source>
</evidence>
<organism evidence="1 2">
    <name type="scientific">Potamilus streckersoni</name>
    <dbReference type="NCBI Taxonomy" id="2493646"/>
    <lineage>
        <taxon>Eukaryota</taxon>
        <taxon>Metazoa</taxon>
        <taxon>Spiralia</taxon>
        <taxon>Lophotrochozoa</taxon>
        <taxon>Mollusca</taxon>
        <taxon>Bivalvia</taxon>
        <taxon>Autobranchia</taxon>
        <taxon>Heteroconchia</taxon>
        <taxon>Palaeoheterodonta</taxon>
        <taxon>Unionida</taxon>
        <taxon>Unionoidea</taxon>
        <taxon>Unionidae</taxon>
        <taxon>Ambleminae</taxon>
        <taxon>Lampsilini</taxon>
        <taxon>Potamilus</taxon>
    </lineage>
</organism>
<proteinExistence type="predicted"/>
<keyword evidence="2" id="KW-1185">Reference proteome</keyword>
<evidence type="ECO:0000313" key="1">
    <source>
        <dbReference type="EMBL" id="KAK3608747.1"/>
    </source>
</evidence>
<dbReference type="EMBL" id="JAEAOA010000202">
    <property type="protein sequence ID" value="KAK3608747.1"/>
    <property type="molecule type" value="Genomic_DNA"/>
</dbReference>
<name>A0AAE0WCQ6_9BIVA</name>
<reference evidence="1" key="1">
    <citation type="journal article" date="2021" name="Genome Biol. Evol.">
        <title>A High-Quality Reference Genome for a Parasitic Bivalve with Doubly Uniparental Inheritance (Bivalvia: Unionida).</title>
        <authorList>
            <person name="Smith C.H."/>
        </authorList>
    </citation>
    <scope>NUCLEOTIDE SEQUENCE</scope>
    <source>
        <strain evidence="1">CHS0354</strain>
    </source>
</reference>
<reference evidence="1" key="2">
    <citation type="journal article" date="2021" name="Genome Biol. Evol.">
        <title>Developing a high-quality reference genome for a parasitic bivalve with doubly uniparental inheritance (Bivalvia: Unionida).</title>
        <authorList>
            <person name="Smith C.H."/>
        </authorList>
    </citation>
    <scope>NUCLEOTIDE SEQUENCE</scope>
    <source>
        <strain evidence="1">CHS0354</strain>
        <tissue evidence="1">Mantle</tissue>
    </source>
</reference>
<reference evidence="1" key="3">
    <citation type="submission" date="2023-05" db="EMBL/GenBank/DDBJ databases">
        <authorList>
            <person name="Smith C.H."/>
        </authorList>
    </citation>
    <scope>NUCLEOTIDE SEQUENCE</scope>
    <source>
        <strain evidence="1">CHS0354</strain>
        <tissue evidence="1">Mantle</tissue>
    </source>
</reference>
<protein>
    <submittedName>
        <fullName evidence="1">Uncharacterized protein</fullName>
    </submittedName>
</protein>
<sequence length="173" mass="18973">MKYIFSQNETNGLHVFITCGRIFGSNFSALNTGTIDFLTDTFCSGLGPYVSCVIESLTNTTAFIDNVIKGLINKDAVMPSFQNACAARSVWAHNAACILSLTLLMSPSCNYYFNIVILHMNQRFSSLSLFGAFVSSINCLADVFSACSSDVSNIYRSTYLNILNEECRNGTQT</sequence>
<accession>A0AAE0WCQ6</accession>
<dbReference type="AlphaFoldDB" id="A0AAE0WCQ6"/>
<dbReference type="Proteomes" id="UP001195483">
    <property type="component" value="Unassembled WGS sequence"/>
</dbReference>
<gene>
    <name evidence="1" type="ORF">CHS0354_002380</name>
</gene>